<accession>W8AV32</accession>
<feature type="binding site" evidence="6">
    <location>
        <position position="633"/>
    </location>
    <ligand>
        <name>Zn(2+)</name>
        <dbReference type="ChEBI" id="CHEBI:29105"/>
    </ligand>
</feature>
<dbReference type="EMBL" id="GAMC01018067">
    <property type="protein sequence ID" value="JAB88488.1"/>
    <property type="molecule type" value="mRNA"/>
</dbReference>
<keyword evidence="3 8" id="KW-0812">Transmembrane</keyword>
<evidence type="ECO:0000256" key="8">
    <source>
        <dbReference type="SAM" id="Phobius"/>
    </source>
</evidence>
<dbReference type="GO" id="GO:0038023">
    <property type="term" value="F:signaling receptor activity"/>
    <property type="evidence" value="ECO:0007669"/>
    <property type="project" value="TreeGrafter"/>
</dbReference>
<evidence type="ECO:0000256" key="6">
    <source>
        <dbReference type="PIRSR" id="PIRSR604254-1"/>
    </source>
</evidence>
<comment type="similarity">
    <text evidence="2">Belongs to the ADIPOR family.</text>
</comment>
<dbReference type="EMBL" id="GAMC01018062">
    <property type="protein sequence ID" value="JAB88493.1"/>
    <property type="molecule type" value="mRNA"/>
</dbReference>
<dbReference type="InterPro" id="IPR004254">
    <property type="entry name" value="AdipoR/HlyIII-related"/>
</dbReference>
<dbReference type="PANTHER" id="PTHR20855">
    <property type="entry name" value="ADIPOR/PROGESTIN RECEPTOR-RELATED"/>
    <property type="match status" value="1"/>
</dbReference>
<proteinExistence type="evidence at transcript level"/>
<feature type="compositionally biased region" description="Low complexity" evidence="7">
    <location>
        <begin position="232"/>
        <end position="251"/>
    </location>
</feature>
<evidence type="ECO:0000256" key="4">
    <source>
        <dbReference type="ARBA" id="ARBA00022989"/>
    </source>
</evidence>
<keyword evidence="4 8" id="KW-1133">Transmembrane helix</keyword>
<sequence>MRSHRMQHSRHRSCHTSNNNTTIIHISSTHCNHRSTAASVGSSMRPIMNTSMNTINRRNCNCSCSSSNNNTTTTTIMESSNSGSIGGCNGGAGELLSHEQSTTGPPSRSTPAVLLTPVAMLEQTNVLRHRLQVGVGVGHSIGTSVMNYGCPATVGVSHKISSTPTHLIDMAEYLGSNIERMSVTPSPSPQASPSKKVLQRNAETAPTLTPAPPPPPLKPASNAELMLVPSQSNNSSSTSSSNSSSNSSTSSVIATPVSIKRELARRRAQYGEANVDDVGGVGGVLGATEDILALNGRDRAERRDILANRGLPLNTANHEEHLSVITPTTPLTPLTPTLTSSSPSLSSSSSSVAPSTKSASHKSSTESSSLISSTAVTPTKNASKLNSLSTTILPAFNSPAQLQHIYEMPKYLQFNPYVLNGYRPLTTFRGCLLSLFYWHNETVNILTHAIPIFYILATVPGLMPWEQEYRFLSFCHLFGSVAPWCGSFVYHLFMNIERGEHVYYTLLKLDMVGIWVSQSFGALPLVTATTFCFSPVWKWFIIISYCLLSLWGLYKALTASSPWQRRLCFALPFTMRSILTFFRTLDVWVGGSRIALSHVYLQDGVSILGGVIGAMRIPEKWMPGVVDFYLNSHNIMHVLVVVAVYSMHKATIKDFEWMSATDCNASDGNSTGIAIDTTFTSNVEL</sequence>
<keyword evidence="5 8" id="KW-0472">Membrane</keyword>
<protein>
    <submittedName>
        <fullName evidence="9">Progestin and adipoQ receptor family member 4</fullName>
    </submittedName>
</protein>
<keyword evidence="6" id="KW-0479">Metal-binding</keyword>
<comment type="subcellular location">
    <subcellularLocation>
        <location evidence="1">Membrane</location>
        <topology evidence="1">Multi-pass membrane protein</topology>
    </subcellularLocation>
</comment>
<evidence type="ECO:0000256" key="2">
    <source>
        <dbReference type="ARBA" id="ARBA00007018"/>
    </source>
</evidence>
<dbReference type="OrthoDB" id="535992at2759"/>
<reference evidence="9" key="2">
    <citation type="journal article" date="2014" name="BMC Genomics">
        <title>A genomic perspective to assessing quality of mass-reared SIT flies used in Mediterranean fruit fly (Ceratitis capitata) eradication in California.</title>
        <authorList>
            <person name="Calla B."/>
            <person name="Hall B."/>
            <person name="Hou S."/>
            <person name="Geib S.M."/>
        </authorList>
    </citation>
    <scope>NUCLEOTIDE SEQUENCE</scope>
</reference>
<feature type="binding site" evidence="6">
    <location>
        <position position="491"/>
    </location>
    <ligand>
        <name>Zn(2+)</name>
        <dbReference type="ChEBI" id="CHEBI:29105"/>
    </ligand>
</feature>
<feature type="transmembrane region" description="Helical" evidence="8">
    <location>
        <begin position="445"/>
        <end position="465"/>
    </location>
</feature>
<evidence type="ECO:0000313" key="9">
    <source>
        <dbReference type="EMBL" id="JAB88493.1"/>
    </source>
</evidence>
<dbReference type="Pfam" id="PF03006">
    <property type="entry name" value="HlyIII"/>
    <property type="match status" value="1"/>
</dbReference>
<organism evidence="9">
    <name type="scientific">Ceratitis capitata</name>
    <name type="common">Mediterranean fruit fly</name>
    <name type="synonym">Tephritis capitata</name>
    <dbReference type="NCBI Taxonomy" id="7213"/>
    <lineage>
        <taxon>Eukaryota</taxon>
        <taxon>Metazoa</taxon>
        <taxon>Ecdysozoa</taxon>
        <taxon>Arthropoda</taxon>
        <taxon>Hexapoda</taxon>
        <taxon>Insecta</taxon>
        <taxon>Pterygota</taxon>
        <taxon>Neoptera</taxon>
        <taxon>Endopterygota</taxon>
        <taxon>Diptera</taxon>
        <taxon>Brachycera</taxon>
        <taxon>Muscomorpha</taxon>
        <taxon>Tephritoidea</taxon>
        <taxon>Tephritidae</taxon>
        <taxon>Ceratitis</taxon>
        <taxon>Ceratitis</taxon>
    </lineage>
</organism>
<name>W8AV32_CERCA</name>
<dbReference type="GO" id="GO:0046872">
    <property type="term" value="F:metal ion binding"/>
    <property type="evidence" value="ECO:0007669"/>
    <property type="project" value="UniProtKB-KW"/>
</dbReference>
<reference evidence="9" key="1">
    <citation type="submission" date="2013-07" db="EMBL/GenBank/DDBJ databases">
        <authorList>
            <person name="Geib S."/>
        </authorList>
    </citation>
    <scope>NUCLEOTIDE SEQUENCE</scope>
</reference>
<evidence type="ECO:0000256" key="5">
    <source>
        <dbReference type="ARBA" id="ARBA00023136"/>
    </source>
</evidence>
<evidence type="ECO:0000256" key="3">
    <source>
        <dbReference type="ARBA" id="ARBA00022692"/>
    </source>
</evidence>
<feature type="transmembrane region" description="Helical" evidence="8">
    <location>
        <begin position="536"/>
        <end position="554"/>
    </location>
</feature>
<dbReference type="AlphaFoldDB" id="W8AV32"/>
<evidence type="ECO:0000256" key="7">
    <source>
        <dbReference type="SAM" id="MobiDB-lite"/>
    </source>
</evidence>
<feature type="binding site" evidence="6">
    <location>
        <position position="637"/>
    </location>
    <ligand>
        <name>Zn(2+)</name>
        <dbReference type="ChEBI" id="CHEBI:29105"/>
    </ligand>
</feature>
<dbReference type="GO" id="GO:0016020">
    <property type="term" value="C:membrane"/>
    <property type="evidence" value="ECO:0007669"/>
    <property type="project" value="UniProtKB-SubCell"/>
</dbReference>
<feature type="transmembrane region" description="Helical" evidence="8">
    <location>
        <begin position="471"/>
        <end position="493"/>
    </location>
</feature>
<dbReference type="PANTHER" id="PTHR20855:SF138">
    <property type="entry name" value="PROGESTIN AND ADIPOQ RECEPTOR FAMILY MEMBER 4"/>
    <property type="match status" value="1"/>
</dbReference>
<feature type="region of interest" description="Disordered" evidence="7">
    <location>
        <begin position="180"/>
        <end position="254"/>
    </location>
</feature>
<feature type="compositionally biased region" description="Pro residues" evidence="7">
    <location>
        <begin position="209"/>
        <end position="218"/>
    </location>
</feature>
<feature type="region of interest" description="Disordered" evidence="7">
    <location>
        <begin position="323"/>
        <end position="373"/>
    </location>
</feature>
<evidence type="ECO:0000256" key="1">
    <source>
        <dbReference type="ARBA" id="ARBA00004141"/>
    </source>
</evidence>
<keyword evidence="9" id="KW-0675">Receptor</keyword>
<gene>
    <name evidence="9" type="primary">PAQR4</name>
</gene>
<keyword evidence="6" id="KW-0862">Zinc</keyword>